<dbReference type="Proteomes" id="UP001164539">
    <property type="component" value="Chromosome 1"/>
</dbReference>
<comment type="caution">
    <text evidence="1">The sequence shown here is derived from an EMBL/GenBank/DDBJ whole genome shotgun (WGS) entry which is preliminary data.</text>
</comment>
<sequence>MGESSFSAKLLSIDMAPDRKSDHKPTSALKLFGFPLTDQQDEIPGKREQRGENRKYECQFCRRVFTNSQALGGHQNAHKRERQRARRPQFHGEQQRFTAAAAPLMINSHAMRSAPSFHPREFTSNNNTAAARFLQRPGYYPSPPLLVSLPPSEFPSQIRITQPAHVAPAMPSHAEFSGSLPEEDIGVDLHLKLSS</sequence>
<protein>
    <submittedName>
        <fullName evidence="1">Zinc finger protein 6-like</fullName>
    </submittedName>
</protein>
<accession>A0ACC1YWN1</accession>
<proteinExistence type="predicted"/>
<organism evidence="1 2">
    <name type="scientific">Melia azedarach</name>
    <name type="common">Chinaberry tree</name>
    <dbReference type="NCBI Taxonomy" id="155640"/>
    <lineage>
        <taxon>Eukaryota</taxon>
        <taxon>Viridiplantae</taxon>
        <taxon>Streptophyta</taxon>
        <taxon>Embryophyta</taxon>
        <taxon>Tracheophyta</taxon>
        <taxon>Spermatophyta</taxon>
        <taxon>Magnoliopsida</taxon>
        <taxon>eudicotyledons</taxon>
        <taxon>Gunneridae</taxon>
        <taxon>Pentapetalae</taxon>
        <taxon>rosids</taxon>
        <taxon>malvids</taxon>
        <taxon>Sapindales</taxon>
        <taxon>Meliaceae</taxon>
        <taxon>Melia</taxon>
    </lineage>
</organism>
<evidence type="ECO:0000313" key="1">
    <source>
        <dbReference type="EMBL" id="KAJ4727764.1"/>
    </source>
</evidence>
<dbReference type="EMBL" id="CM051394">
    <property type="protein sequence ID" value="KAJ4727764.1"/>
    <property type="molecule type" value="Genomic_DNA"/>
</dbReference>
<gene>
    <name evidence="1" type="ORF">OWV82_000809</name>
</gene>
<evidence type="ECO:0000313" key="2">
    <source>
        <dbReference type="Proteomes" id="UP001164539"/>
    </source>
</evidence>
<name>A0ACC1YWN1_MELAZ</name>
<keyword evidence="2" id="KW-1185">Reference proteome</keyword>
<reference evidence="1 2" key="1">
    <citation type="journal article" date="2023" name="Science">
        <title>Complex scaffold remodeling in plant triterpene biosynthesis.</title>
        <authorList>
            <person name="De La Pena R."/>
            <person name="Hodgson H."/>
            <person name="Liu J.C."/>
            <person name="Stephenson M.J."/>
            <person name="Martin A.C."/>
            <person name="Owen C."/>
            <person name="Harkess A."/>
            <person name="Leebens-Mack J."/>
            <person name="Jimenez L.E."/>
            <person name="Osbourn A."/>
            <person name="Sattely E.S."/>
        </authorList>
    </citation>
    <scope>NUCLEOTIDE SEQUENCE [LARGE SCALE GENOMIC DNA]</scope>
    <source>
        <strain evidence="2">cv. JPN11</strain>
        <tissue evidence="1">Leaf</tissue>
    </source>
</reference>